<sequence>MKITRFLFGNPPFMRKSRVFTSRIQHLSENHVFSQIPHLSESHAFSLRKS</sequence>
<dbReference type="EMBL" id="ATNB01000008">
    <property type="protein sequence ID" value="EPP35762.1"/>
    <property type="molecule type" value="Genomic_DNA"/>
</dbReference>
<protein>
    <submittedName>
        <fullName evidence="1">Uncharacterized protein</fullName>
    </submittedName>
</protein>
<evidence type="ECO:0000313" key="1">
    <source>
        <dbReference type="EMBL" id="EPP35762.1"/>
    </source>
</evidence>
<feature type="non-terminal residue" evidence="1">
    <location>
        <position position="50"/>
    </location>
</feature>
<accession>S7J6L5</accession>
<evidence type="ECO:0000313" key="2">
    <source>
        <dbReference type="Proteomes" id="UP000016200"/>
    </source>
</evidence>
<name>S7J6L5_9CHLA</name>
<comment type="caution">
    <text evidence="1">The sequence shown here is derived from an EMBL/GenBank/DDBJ whole genome shotgun (WGS) entry which is preliminary data.</text>
</comment>
<dbReference type="HOGENOM" id="CLU_131228_3_0_0"/>
<dbReference type="Proteomes" id="UP000016200">
    <property type="component" value="Unassembled WGS sequence"/>
</dbReference>
<organism evidence="1 2">
    <name type="scientific">Chlamydia ibidis</name>
    <dbReference type="NCBI Taxonomy" id="1405396"/>
    <lineage>
        <taxon>Bacteria</taxon>
        <taxon>Pseudomonadati</taxon>
        <taxon>Chlamydiota</taxon>
        <taxon>Chlamydiia</taxon>
        <taxon>Chlamydiales</taxon>
        <taxon>Chlamydiaceae</taxon>
        <taxon>Chlamydia/Chlamydophila group</taxon>
        <taxon>Chlamydia</taxon>
    </lineage>
</organism>
<proteinExistence type="predicted"/>
<reference evidence="1 2" key="1">
    <citation type="submission" date="2013-04" db="EMBL/GenBank/DDBJ databases">
        <title>Genome sequence of Chlamydia psittaci 10-1398/11.</title>
        <authorList>
            <person name="Huot-Creasy H."/>
            <person name="McCracken C.L."/>
            <person name="Humphries M."/>
            <person name="Sachse K."/>
            <person name="Laroucau K."/>
            <person name="Bavoil P."/>
            <person name="Myers G.S."/>
        </authorList>
    </citation>
    <scope>NUCLEOTIDE SEQUENCE [LARGE SCALE GENOMIC DNA]</scope>
    <source>
        <strain evidence="1 2">10_1398_11</strain>
    </source>
</reference>
<gene>
    <name evidence="1" type="ORF">CP10139811_1438</name>
</gene>
<dbReference type="AlphaFoldDB" id="S7J6L5"/>